<accession>A0ABW4KZD8</accession>
<evidence type="ECO:0000256" key="3">
    <source>
        <dbReference type="ARBA" id="ARBA00022840"/>
    </source>
</evidence>
<evidence type="ECO:0000313" key="8">
    <source>
        <dbReference type="Proteomes" id="UP001597304"/>
    </source>
</evidence>
<organism evidence="7 8">
    <name type="scientific">Ottowia flava</name>
    <dbReference type="NCBI Taxonomy" id="2675430"/>
    <lineage>
        <taxon>Bacteria</taxon>
        <taxon>Pseudomonadati</taxon>
        <taxon>Pseudomonadota</taxon>
        <taxon>Betaproteobacteria</taxon>
        <taxon>Burkholderiales</taxon>
        <taxon>Comamonadaceae</taxon>
        <taxon>Ottowia</taxon>
    </lineage>
</organism>
<sequence>MRVAAPLLLGLTGGIGSGKSTVAGLLAKAHGAAIVDADAISRSTTAARGSALSAIAEAFGAHLINTDGALDRAAMRDLVFTDPSARQRLEAIIHPLVSDETDRQAAAAHAAGAPLIVFDVPLLVESGPRWRARVDRVMVVDCDVETQIERVIARNQLPRDQVEGILAAQASRAQRLACADVVIYNGAGTDLAQLGAQVEIWASRFGL</sequence>
<evidence type="ECO:0000256" key="4">
    <source>
        <dbReference type="ARBA" id="ARBA00022993"/>
    </source>
</evidence>
<dbReference type="PANTHER" id="PTHR10695">
    <property type="entry name" value="DEPHOSPHO-COA KINASE-RELATED"/>
    <property type="match status" value="1"/>
</dbReference>
<keyword evidence="4 5" id="KW-0173">Coenzyme A biosynthesis</keyword>
<proteinExistence type="inferred from homology"/>
<name>A0ABW4KZD8_9BURK</name>
<dbReference type="InterPro" id="IPR001977">
    <property type="entry name" value="Depp_CoAkinase"/>
</dbReference>
<dbReference type="CDD" id="cd02022">
    <property type="entry name" value="DPCK"/>
    <property type="match status" value="1"/>
</dbReference>
<gene>
    <name evidence="5 7" type="primary">coaE</name>
    <name evidence="7" type="ORF">ACFSF0_16275</name>
</gene>
<evidence type="ECO:0000256" key="6">
    <source>
        <dbReference type="NCBIfam" id="TIGR00152"/>
    </source>
</evidence>
<dbReference type="Proteomes" id="UP001597304">
    <property type="component" value="Unassembled WGS sequence"/>
</dbReference>
<evidence type="ECO:0000313" key="7">
    <source>
        <dbReference type="EMBL" id="MFD1712166.1"/>
    </source>
</evidence>
<keyword evidence="5" id="KW-0963">Cytoplasm</keyword>
<evidence type="ECO:0000256" key="5">
    <source>
        <dbReference type="HAMAP-Rule" id="MF_00376"/>
    </source>
</evidence>
<reference evidence="8" key="1">
    <citation type="journal article" date="2019" name="Int. J. Syst. Evol. Microbiol.">
        <title>The Global Catalogue of Microorganisms (GCM) 10K type strain sequencing project: providing services to taxonomists for standard genome sequencing and annotation.</title>
        <authorList>
            <consortium name="The Broad Institute Genomics Platform"/>
            <consortium name="The Broad Institute Genome Sequencing Center for Infectious Disease"/>
            <person name="Wu L."/>
            <person name="Ma J."/>
        </authorList>
    </citation>
    <scope>NUCLEOTIDE SEQUENCE [LARGE SCALE GENOMIC DNA]</scope>
    <source>
        <strain evidence="8">LMG 29247</strain>
    </source>
</reference>
<dbReference type="SUPFAM" id="SSF52540">
    <property type="entry name" value="P-loop containing nucleoside triphosphate hydrolases"/>
    <property type="match status" value="1"/>
</dbReference>
<dbReference type="EC" id="2.7.1.24" evidence="5 6"/>
<dbReference type="RefSeq" id="WP_147912256.1">
    <property type="nucleotide sequence ID" value="NZ_JBHUEJ010000036.1"/>
</dbReference>
<comment type="caution">
    <text evidence="7">The sequence shown here is derived from an EMBL/GenBank/DDBJ whole genome shotgun (WGS) entry which is preliminary data.</text>
</comment>
<dbReference type="NCBIfam" id="TIGR00152">
    <property type="entry name" value="dephospho-CoA kinase"/>
    <property type="match status" value="1"/>
</dbReference>
<evidence type="ECO:0000256" key="2">
    <source>
        <dbReference type="ARBA" id="ARBA00022741"/>
    </source>
</evidence>
<comment type="catalytic activity">
    <reaction evidence="5">
        <text>3'-dephospho-CoA + ATP = ADP + CoA + H(+)</text>
        <dbReference type="Rhea" id="RHEA:18245"/>
        <dbReference type="ChEBI" id="CHEBI:15378"/>
        <dbReference type="ChEBI" id="CHEBI:30616"/>
        <dbReference type="ChEBI" id="CHEBI:57287"/>
        <dbReference type="ChEBI" id="CHEBI:57328"/>
        <dbReference type="ChEBI" id="CHEBI:456216"/>
        <dbReference type="EC" id="2.7.1.24"/>
    </reaction>
</comment>
<dbReference type="GO" id="GO:0004140">
    <property type="term" value="F:dephospho-CoA kinase activity"/>
    <property type="evidence" value="ECO:0007669"/>
    <property type="project" value="UniProtKB-EC"/>
</dbReference>
<feature type="binding site" evidence="5">
    <location>
        <begin position="16"/>
        <end position="21"/>
    </location>
    <ligand>
        <name>ATP</name>
        <dbReference type="ChEBI" id="CHEBI:30616"/>
    </ligand>
</feature>
<comment type="subcellular location">
    <subcellularLocation>
        <location evidence="5">Cytoplasm</location>
    </subcellularLocation>
</comment>
<comment type="function">
    <text evidence="5">Catalyzes the phosphorylation of the 3'-hydroxyl group of dephosphocoenzyme A to form coenzyme A.</text>
</comment>
<comment type="similarity">
    <text evidence="1 5">Belongs to the CoaE family.</text>
</comment>
<comment type="pathway">
    <text evidence="5">Cofactor biosynthesis; coenzyme A biosynthesis; CoA from (R)-pantothenate: step 5/5.</text>
</comment>
<keyword evidence="5 7" id="KW-0418">Kinase</keyword>
<dbReference type="Gene3D" id="3.40.50.300">
    <property type="entry name" value="P-loop containing nucleotide triphosphate hydrolases"/>
    <property type="match status" value="1"/>
</dbReference>
<dbReference type="InterPro" id="IPR027417">
    <property type="entry name" value="P-loop_NTPase"/>
</dbReference>
<keyword evidence="8" id="KW-1185">Reference proteome</keyword>
<keyword evidence="3 5" id="KW-0067">ATP-binding</keyword>
<dbReference type="PROSITE" id="PS51219">
    <property type="entry name" value="DPCK"/>
    <property type="match status" value="1"/>
</dbReference>
<keyword evidence="5 7" id="KW-0808">Transferase</keyword>
<keyword evidence="2 5" id="KW-0547">Nucleotide-binding</keyword>
<evidence type="ECO:0000256" key="1">
    <source>
        <dbReference type="ARBA" id="ARBA00009018"/>
    </source>
</evidence>
<dbReference type="Pfam" id="PF01121">
    <property type="entry name" value="CoaE"/>
    <property type="match status" value="1"/>
</dbReference>
<dbReference type="HAMAP" id="MF_00376">
    <property type="entry name" value="Dephospho_CoA_kinase"/>
    <property type="match status" value="1"/>
</dbReference>
<protein>
    <recommendedName>
        <fullName evidence="5 6">Dephospho-CoA kinase</fullName>
        <ecNumber evidence="5 6">2.7.1.24</ecNumber>
    </recommendedName>
    <alternativeName>
        <fullName evidence="5">Dephosphocoenzyme A kinase</fullName>
    </alternativeName>
</protein>
<dbReference type="PANTHER" id="PTHR10695:SF46">
    <property type="entry name" value="BIFUNCTIONAL COENZYME A SYNTHASE-RELATED"/>
    <property type="match status" value="1"/>
</dbReference>
<dbReference type="EMBL" id="JBHUEJ010000036">
    <property type="protein sequence ID" value="MFD1712166.1"/>
    <property type="molecule type" value="Genomic_DNA"/>
</dbReference>